<accession>A0ACB7X6Z6</accession>
<dbReference type="Proteomes" id="UP000828048">
    <property type="component" value="Chromosome 6"/>
</dbReference>
<evidence type="ECO:0000313" key="2">
    <source>
        <dbReference type="Proteomes" id="UP000828048"/>
    </source>
</evidence>
<comment type="caution">
    <text evidence="1">The sequence shown here is derived from an EMBL/GenBank/DDBJ whole genome shotgun (WGS) entry which is preliminary data.</text>
</comment>
<proteinExistence type="predicted"/>
<evidence type="ECO:0000313" key="1">
    <source>
        <dbReference type="EMBL" id="KAH7836345.1"/>
    </source>
</evidence>
<sequence>MEIQFQKQQKELFPATKQSTPRRKTASNKSIFVGVRQRPSGKWVAEIKNTTQQIRMWLGTFDTAEEAARAYDEAAFLLRGSNTRTNFVGPTPANSPLSLKIRNLLNQKRASKQNLTFPPTATPKISIEKTNTKTSTNVGGSTHITYNGPHLNFDNGYKPDLSQCNSGGFEMGFPQLDHPIPFATELCKFEVPKRIGLAPQMNTFQTMSEPSIPEFERMMVERQISASLYTTNGENEYWENVHDSGDAFWDLPMLC</sequence>
<name>A0ACB7X6Z6_9ERIC</name>
<keyword evidence="2" id="KW-1185">Reference proteome</keyword>
<gene>
    <name evidence="1" type="ORF">Vadar_000145</name>
</gene>
<organism evidence="1 2">
    <name type="scientific">Vaccinium darrowii</name>
    <dbReference type="NCBI Taxonomy" id="229202"/>
    <lineage>
        <taxon>Eukaryota</taxon>
        <taxon>Viridiplantae</taxon>
        <taxon>Streptophyta</taxon>
        <taxon>Embryophyta</taxon>
        <taxon>Tracheophyta</taxon>
        <taxon>Spermatophyta</taxon>
        <taxon>Magnoliopsida</taxon>
        <taxon>eudicotyledons</taxon>
        <taxon>Gunneridae</taxon>
        <taxon>Pentapetalae</taxon>
        <taxon>asterids</taxon>
        <taxon>Ericales</taxon>
        <taxon>Ericaceae</taxon>
        <taxon>Vaccinioideae</taxon>
        <taxon>Vaccinieae</taxon>
        <taxon>Vaccinium</taxon>
    </lineage>
</organism>
<dbReference type="EMBL" id="CM037156">
    <property type="protein sequence ID" value="KAH7836345.1"/>
    <property type="molecule type" value="Genomic_DNA"/>
</dbReference>
<reference evidence="1 2" key="1">
    <citation type="journal article" date="2021" name="Hortic Res">
        <title>High-quality reference genome and annotation aids understanding of berry development for evergreen blueberry (Vaccinium darrowii).</title>
        <authorList>
            <person name="Yu J."/>
            <person name="Hulse-Kemp A.M."/>
            <person name="Babiker E."/>
            <person name="Staton M."/>
        </authorList>
    </citation>
    <scope>NUCLEOTIDE SEQUENCE [LARGE SCALE GENOMIC DNA]</scope>
    <source>
        <strain evidence="2">cv. NJ 8807/NJ 8810</strain>
        <tissue evidence="1">Young leaf</tissue>
    </source>
</reference>
<protein>
    <submittedName>
        <fullName evidence="1">Uncharacterized protein</fullName>
    </submittedName>
</protein>